<dbReference type="InterPro" id="IPR001494">
    <property type="entry name" value="Importin-beta_N"/>
</dbReference>
<feature type="compositionally biased region" description="Acidic residues" evidence="9">
    <location>
        <begin position="725"/>
        <end position="757"/>
    </location>
</feature>
<keyword evidence="3" id="KW-0813">Transport</keyword>
<dbReference type="InterPro" id="IPR021133">
    <property type="entry name" value="HEAT_type_2"/>
</dbReference>
<dbReference type="RefSeq" id="XP_004363945.2">
    <property type="nucleotide sequence ID" value="XM_004363888.2"/>
</dbReference>
<dbReference type="InterPro" id="IPR016024">
    <property type="entry name" value="ARM-type_fold"/>
</dbReference>
<dbReference type="InParanoid" id="A0A0D2X277"/>
<dbReference type="Proteomes" id="UP000008743">
    <property type="component" value="Unassembled WGS sequence"/>
</dbReference>
<feature type="region of interest" description="Disordered" evidence="9">
    <location>
        <begin position="919"/>
        <end position="944"/>
    </location>
</feature>
<comment type="subcellular location">
    <subcellularLocation>
        <location evidence="2">Cytoplasm</location>
    </subcellularLocation>
    <subcellularLocation>
        <location evidence="1">Nucleus</location>
    </subcellularLocation>
</comment>
<sequence>MEQLDPQTLATLEHHLAQVLQPDSALISQATAELNAFFGLPVCVPALVHVLGASTNAGVRQLAGVIVRARLIRQWMKLPADVHVWIKANLLAMIAVEPLSIVRHATAAVIGIIAKHDMRANNWPELVQFVFQCSQSSEVAHREIGIYVVRMMCESGDSFLEPHLPSLLQMFALALADAANPSIQQLAIEAMTFLTPLLDQFDFLTLAAISTGVDIQQVADRARRKAKGSKASKSQLAAVAQSLQEQTLVQFRGLLLSALDFIRARFAANDQTSAILALELFDEAIESPLPLIAPIAHAVIEFAVEIGANRAVPDDARIKALSLLSWFASFKRRALSSSKVIQQVIPALFNILAEHDEQLALHYGGTYDAQEDAQNIRGGQQQQQAQANAEDDDDDDDDEDEEGGQSIGDKPFQVAGQIIHHFGLSFPASLVLPPILDLMASAMSSPNPYHRKAAMICLQVLCEGCPAALAEHLPLLLQYIGVCIEDAVNSFVREAAVIALAEMSSTIEEVLDYHEQVMPRLMLALTDPSERVQEKAGYSIEHYCFHLGERVLPYVPHVVGQLLLVIANATHLNTRAYAVGGVAAVALAAKSEFVPYLPQILPSLLEFLAIEDDEHMPLRIGATDALGSIVKAVGSEHCGSVAEQIMPVVVAGLEKHADDAELSQSTFSLFASLAAVFKEAFSPYLPHLMPTLLSVCESNYGLEMHRAKSNDDQGFRLPPSLDVDQGAEDEPEASDDENEQAGEDDDDDDHSGEDSDVDEIRATDTFLEEKETAINVLGELCVHCFSGFHPFIPAVMSVLCELTRYHYPEIRKASVVSLTDILGALYKAAAGDYSWTASAPELVTVFPSEETVGAMTVIFPTMLRRLRLDNDPTVVIATLESFDTIITTMGPAALANGVGERLLKFIYRVLQRKAMCQGDSASSNADEDDEENLADNAADASDSQDIAETEQILIETAAALLSTCARAVGPAFATHLPKIMRWIGLYAQKDRSESERSLAVGIVAEIVAAAREGTIPYAPMLLEFFLTGLGDPNDEVCSNSSYGTGVVCEVASSVLLPHFGQIFKCLANVFQQERELYNTRDNVCGAFCRMISVGAAQLPLEMAIAAILQHLPLRVDFAENKTVYPVLIALVQQNNATIWKFMPQLIAASAHVLREAATELSTAPEVAAQLVELLRLLAGTYPDYLAVLSQLPADDRVAVESLLGSA</sequence>
<dbReference type="PROSITE" id="PS50166">
    <property type="entry name" value="IMPORTIN_B_NT"/>
    <property type="match status" value="1"/>
</dbReference>
<keyword evidence="6" id="KW-0653">Protein transport</keyword>
<dbReference type="FunCoup" id="A0A0D2X277">
    <property type="interactions" value="499"/>
</dbReference>
<dbReference type="PhylomeDB" id="A0A0D2X277"/>
<dbReference type="Pfam" id="PF13513">
    <property type="entry name" value="HEAT_EZ"/>
    <property type="match status" value="1"/>
</dbReference>
<proteinExistence type="predicted"/>
<dbReference type="InterPro" id="IPR058584">
    <property type="entry name" value="IMB1_TNPO1-like_TPR"/>
</dbReference>
<keyword evidence="7" id="KW-0539">Nucleus</keyword>
<dbReference type="InterPro" id="IPR011989">
    <property type="entry name" value="ARM-like"/>
</dbReference>
<dbReference type="STRING" id="595528.A0A0D2X277"/>
<dbReference type="InterPro" id="IPR040122">
    <property type="entry name" value="Importin_beta"/>
</dbReference>
<dbReference type="InterPro" id="IPR057672">
    <property type="entry name" value="TPR_IPO4/5"/>
</dbReference>
<dbReference type="AlphaFoldDB" id="A0A0D2X277"/>
<protein>
    <recommendedName>
        <fullName evidence="10">Importin N-terminal domain-containing protein</fullName>
    </recommendedName>
</protein>
<dbReference type="OrthoDB" id="7862313at2759"/>
<dbReference type="GO" id="GO:0005737">
    <property type="term" value="C:cytoplasm"/>
    <property type="evidence" value="ECO:0007669"/>
    <property type="project" value="UniProtKB-SubCell"/>
</dbReference>
<dbReference type="Pfam" id="PF25780">
    <property type="entry name" value="TPR_IPO5"/>
    <property type="match status" value="1"/>
</dbReference>
<dbReference type="PANTHER" id="PTHR10527">
    <property type="entry name" value="IMPORTIN BETA"/>
    <property type="match status" value="1"/>
</dbReference>
<dbReference type="Gene3D" id="1.25.10.10">
    <property type="entry name" value="Leucine-rich Repeat Variant"/>
    <property type="match status" value="1"/>
</dbReference>
<evidence type="ECO:0000256" key="8">
    <source>
        <dbReference type="PROSITE-ProRule" id="PRU00103"/>
    </source>
</evidence>
<feature type="domain" description="Importin N-terminal" evidence="10">
    <location>
        <begin position="30"/>
        <end position="96"/>
    </location>
</feature>
<dbReference type="EMBL" id="KE346363">
    <property type="protein sequence ID" value="KJE92079.1"/>
    <property type="molecule type" value="Genomic_DNA"/>
</dbReference>
<dbReference type="PROSITE" id="PS50077">
    <property type="entry name" value="HEAT_REPEAT"/>
    <property type="match status" value="1"/>
</dbReference>
<evidence type="ECO:0000256" key="2">
    <source>
        <dbReference type="ARBA" id="ARBA00004496"/>
    </source>
</evidence>
<organism evidence="11 12">
    <name type="scientific">Capsaspora owczarzaki (strain ATCC 30864)</name>
    <dbReference type="NCBI Taxonomy" id="595528"/>
    <lineage>
        <taxon>Eukaryota</taxon>
        <taxon>Filasterea</taxon>
        <taxon>Capsaspora</taxon>
    </lineage>
</organism>
<feature type="region of interest" description="Disordered" evidence="9">
    <location>
        <begin position="375"/>
        <end position="407"/>
    </location>
</feature>
<dbReference type="Pfam" id="PF25574">
    <property type="entry name" value="TPR_IMB1"/>
    <property type="match status" value="1"/>
</dbReference>
<evidence type="ECO:0000256" key="9">
    <source>
        <dbReference type="SAM" id="MobiDB-lite"/>
    </source>
</evidence>
<dbReference type="eggNOG" id="KOG2171">
    <property type="taxonomic scope" value="Eukaryota"/>
</dbReference>
<dbReference type="SUPFAM" id="SSF48371">
    <property type="entry name" value="ARM repeat"/>
    <property type="match status" value="2"/>
</dbReference>
<feature type="repeat" description="HEAT" evidence="8">
    <location>
        <begin position="600"/>
        <end position="640"/>
    </location>
</feature>
<dbReference type="GO" id="GO:0031267">
    <property type="term" value="F:small GTPase binding"/>
    <property type="evidence" value="ECO:0007669"/>
    <property type="project" value="InterPro"/>
</dbReference>
<feature type="compositionally biased region" description="Acidic residues" evidence="9">
    <location>
        <begin position="389"/>
        <end position="403"/>
    </location>
</feature>
<evidence type="ECO:0000313" key="11">
    <source>
        <dbReference type="EMBL" id="KJE92079.1"/>
    </source>
</evidence>
<evidence type="ECO:0000313" key="12">
    <source>
        <dbReference type="Proteomes" id="UP000008743"/>
    </source>
</evidence>
<evidence type="ECO:0000256" key="4">
    <source>
        <dbReference type="ARBA" id="ARBA00022490"/>
    </source>
</evidence>
<evidence type="ECO:0000259" key="10">
    <source>
        <dbReference type="PROSITE" id="PS50166"/>
    </source>
</evidence>
<evidence type="ECO:0000256" key="3">
    <source>
        <dbReference type="ARBA" id="ARBA00022448"/>
    </source>
</evidence>
<name>A0A0D2X277_CAPO3</name>
<feature type="compositionally biased region" description="Low complexity" evidence="9">
    <location>
        <begin position="375"/>
        <end position="388"/>
    </location>
</feature>
<keyword evidence="5" id="KW-0677">Repeat</keyword>
<accession>A0A0D2X277</accession>
<reference evidence="12" key="1">
    <citation type="submission" date="2011-02" db="EMBL/GenBank/DDBJ databases">
        <title>The Genome Sequence of Capsaspora owczarzaki ATCC 30864.</title>
        <authorList>
            <person name="Russ C."/>
            <person name="Cuomo C."/>
            <person name="Burger G."/>
            <person name="Gray M.W."/>
            <person name="Holland P.W.H."/>
            <person name="King N."/>
            <person name="Lang F.B.F."/>
            <person name="Roger A.J."/>
            <person name="Ruiz-Trillo I."/>
            <person name="Young S.K."/>
            <person name="Zeng Q."/>
            <person name="Gargeya S."/>
            <person name="Alvarado L."/>
            <person name="Berlin A."/>
            <person name="Chapman S.B."/>
            <person name="Chen Z."/>
            <person name="Freedman E."/>
            <person name="Gellesch M."/>
            <person name="Goldberg J."/>
            <person name="Griggs A."/>
            <person name="Gujja S."/>
            <person name="Heilman E."/>
            <person name="Heiman D."/>
            <person name="Howarth C."/>
            <person name="Mehta T."/>
            <person name="Neiman D."/>
            <person name="Pearson M."/>
            <person name="Roberts A."/>
            <person name="Saif S."/>
            <person name="Shea T."/>
            <person name="Shenoy N."/>
            <person name="Sisk P."/>
            <person name="Stolte C."/>
            <person name="Sykes S."/>
            <person name="White J."/>
            <person name="Yandava C."/>
            <person name="Haas B."/>
            <person name="Nusbaum C."/>
            <person name="Birren B."/>
        </authorList>
    </citation>
    <scope>NUCLEOTIDE SEQUENCE</scope>
    <source>
        <strain evidence="12">ATCC 30864</strain>
    </source>
</reference>
<dbReference type="GO" id="GO:0006606">
    <property type="term" value="P:protein import into nucleus"/>
    <property type="evidence" value="ECO:0007669"/>
    <property type="project" value="InterPro"/>
</dbReference>
<keyword evidence="12" id="KW-1185">Reference proteome</keyword>
<gene>
    <name evidence="11" type="ORF">CAOG_003106</name>
</gene>
<evidence type="ECO:0000256" key="7">
    <source>
        <dbReference type="ARBA" id="ARBA00023242"/>
    </source>
</evidence>
<evidence type="ECO:0000256" key="5">
    <source>
        <dbReference type="ARBA" id="ARBA00022737"/>
    </source>
</evidence>
<feature type="region of interest" description="Disordered" evidence="9">
    <location>
        <begin position="709"/>
        <end position="758"/>
    </location>
</feature>
<feature type="compositionally biased region" description="Low complexity" evidence="9">
    <location>
        <begin position="934"/>
        <end position="943"/>
    </location>
</feature>
<evidence type="ECO:0000256" key="1">
    <source>
        <dbReference type="ARBA" id="ARBA00004123"/>
    </source>
</evidence>
<keyword evidence="4" id="KW-0963">Cytoplasm</keyword>
<evidence type="ECO:0000256" key="6">
    <source>
        <dbReference type="ARBA" id="ARBA00022927"/>
    </source>
</evidence>